<protein>
    <recommendedName>
        <fullName evidence="3">3-oxoacyl-[acyl-carrier-protein] reductase</fullName>
    </recommendedName>
</protein>
<comment type="caution">
    <text evidence="1">The sequence shown here is derived from an EMBL/GenBank/DDBJ whole genome shotgun (WGS) entry which is preliminary data.</text>
</comment>
<dbReference type="EMBL" id="QEAO01000024">
    <property type="protein sequence ID" value="TPX32993.1"/>
    <property type="molecule type" value="Genomic_DNA"/>
</dbReference>
<accession>A0A507C623</accession>
<evidence type="ECO:0000313" key="2">
    <source>
        <dbReference type="Proteomes" id="UP000319731"/>
    </source>
</evidence>
<dbReference type="Gene3D" id="3.40.50.720">
    <property type="entry name" value="NAD(P)-binding Rossmann-like Domain"/>
    <property type="match status" value="1"/>
</dbReference>
<dbReference type="OrthoDB" id="5399006at2759"/>
<gene>
    <name evidence="1" type="ORF">SmJEL517_g03965</name>
</gene>
<dbReference type="PANTHER" id="PTHR43431:SF1">
    <property type="entry name" value="OS08G0476300 PROTEIN"/>
    <property type="match status" value="1"/>
</dbReference>
<dbReference type="InterPro" id="IPR002347">
    <property type="entry name" value="SDR_fam"/>
</dbReference>
<keyword evidence="2" id="KW-1185">Reference proteome</keyword>
<dbReference type="STRING" id="1806994.A0A507C623"/>
<dbReference type="SUPFAM" id="SSF51735">
    <property type="entry name" value="NAD(P)-binding Rossmann-fold domains"/>
    <property type="match status" value="1"/>
</dbReference>
<dbReference type="PANTHER" id="PTHR43431">
    <property type="entry name" value="OXIDOREDUCTASE, SHORT CHAIN DEHYDROGENASE/REDUCTASE FAMILY (AFU_ORTHOLOGUE AFUA_5G14000)"/>
    <property type="match status" value="1"/>
</dbReference>
<proteinExistence type="predicted"/>
<evidence type="ECO:0000313" key="1">
    <source>
        <dbReference type="EMBL" id="TPX32993.1"/>
    </source>
</evidence>
<name>A0A507C623_9FUNG</name>
<dbReference type="Proteomes" id="UP000319731">
    <property type="component" value="Unassembled WGS sequence"/>
</dbReference>
<dbReference type="Pfam" id="PF00106">
    <property type="entry name" value="adh_short"/>
    <property type="match status" value="1"/>
</dbReference>
<dbReference type="RefSeq" id="XP_031024088.1">
    <property type="nucleotide sequence ID" value="XM_031169893.1"/>
</dbReference>
<organism evidence="1 2">
    <name type="scientific">Synchytrium microbalum</name>
    <dbReference type="NCBI Taxonomy" id="1806994"/>
    <lineage>
        <taxon>Eukaryota</taxon>
        <taxon>Fungi</taxon>
        <taxon>Fungi incertae sedis</taxon>
        <taxon>Chytridiomycota</taxon>
        <taxon>Chytridiomycota incertae sedis</taxon>
        <taxon>Chytridiomycetes</taxon>
        <taxon>Synchytriales</taxon>
        <taxon>Synchytriaceae</taxon>
        <taxon>Synchytrium</taxon>
    </lineage>
</organism>
<dbReference type="InterPro" id="IPR036291">
    <property type="entry name" value="NAD(P)-bd_dom_sf"/>
</dbReference>
<dbReference type="GeneID" id="42005190"/>
<evidence type="ECO:0008006" key="3">
    <source>
        <dbReference type="Google" id="ProtNLM"/>
    </source>
</evidence>
<reference evidence="1 2" key="1">
    <citation type="journal article" date="2019" name="Sci. Rep.">
        <title>Comparative genomics of chytrid fungi reveal insights into the obligate biotrophic and pathogenic lifestyle of Synchytrium endobioticum.</title>
        <authorList>
            <person name="van de Vossenberg B.T.L.H."/>
            <person name="Warris S."/>
            <person name="Nguyen H.D.T."/>
            <person name="van Gent-Pelzer M.P.E."/>
            <person name="Joly D.L."/>
            <person name="van de Geest H.C."/>
            <person name="Bonants P.J.M."/>
            <person name="Smith D.S."/>
            <person name="Levesque C.A."/>
            <person name="van der Lee T.A.J."/>
        </authorList>
    </citation>
    <scope>NUCLEOTIDE SEQUENCE [LARGE SCALE GENOMIC DNA]</scope>
    <source>
        <strain evidence="1 2">JEL517</strain>
    </source>
</reference>
<dbReference type="AlphaFoldDB" id="A0A507C623"/>
<sequence length="242" mass="25655">MAQKGIAVVFGVGPALGRSICLRFAKAGHTLVISSRNASKNESIKQEILALGVPCTSLSCDVSDESAVKQLFATTASTYPGQKIDAVVYNPTGFSRGGIMSLTPKGVSDALNITILGYLHVAQGCIPTFLAQGFGTILVTGATAALRGSAMFGAFAASKMGLRGMVQSTAREFHPQNIHVAHIIVDGPIGSSAVQSAPGLRDMPTERFLNPDAIADSYYYLYTQDATAWTHEMDLRTHLEKF</sequence>
<dbReference type="PRINTS" id="PR00081">
    <property type="entry name" value="GDHRDH"/>
</dbReference>